<gene>
    <name evidence="2" type="ORF">SAMN05444320_106551</name>
</gene>
<evidence type="ECO:0000256" key="1">
    <source>
        <dbReference type="ARBA" id="ARBA00009981"/>
    </source>
</evidence>
<reference evidence="2 3" key="1">
    <citation type="submission" date="2016-11" db="EMBL/GenBank/DDBJ databases">
        <authorList>
            <person name="Jaros S."/>
            <person name="Januszkiewicz K."/>
            <person name="Wedrychowicz H."/>
        </authorList>
    </citation>
    <scope>NUCLEOTIDE SEQUENCE [LARGE SCALE GENOMIC DNA]</scope>
    <source>
        <strain evidence="2 3">DSM 44523</strain>
    </source>
</reference>
<accession>A0A1M5HGK8</accession>
<comment type="similarity">
    <text evidence="1">Belongs to the phD/YefM antitoxin family.</text>
</comment>
<dbReference type="InterPro" id="IPR036165">
    <property type="entry name" value="YefM-like_sf"/>
</dbReference>
<dbReference type="STRING" id="2017.SAMN05444320_106551"/>
<evidence type="ECO:0000313" key="3">
    <source>
        <dbReference type="Proteomes" id="UP000184501"/>
    </source>
</evidence>
<organism evidence="2 3">
    <name type="scientific">Streptoalloteichus hindustanus</name>
    <dbReference type="NCBI Taxonomy" id="2017"/>
    <lineage>
        <taxon>Bacteria</taxon>
        <taxon>Bacillati</taxon>
        <taxon>Actinomycetota</taxon>
        <taxon>Actinomycetes</taxon>
        <taxon>Pseudonocardiales</taxon>
        <taxon>Pseudonocardiaceae</taxon>
        <taxon>Streptoalloteichus</taxon>
    </lineage>
</organism>
<dbReference type="Proteomes" id="UP000184501">
    <property type="component" value="Unassembled WGS sequence"/>
</dbReference>
<dbReference type="SUPFAM" id="SSF143120">
    <property type="entry name" value="YefM-like"/>
    <property type="match status" value="1"/>
</dbReference>
<dbReference type="AlphaFoldDB" id="A0A1M5HGK8"/>
<dbReference type="RefSeq" id="WP_234995825.1">
    <property type="nucleotide sequence ID" value="NZ_FQVN01000006.1"/>
</dbReference>
<dbReference type="EMBL" id="FQVN01000006">
    <property type="protein sequence ID" value="SHG15057.1"/>
    <property type="molecule type" value="Genomic_DNA"/>
</dbReference>
<protein>
    <submittedName>
        <fullName evidence="2">Antitoxin Phd_YefM, type II toxin-antitoxin system</fullName>
    </submittedName>
</protein>
<evidence type="ECO:0000313" key="2">
    <source>
        <dbReference type="EMBL" id="SHG15057.1"/>
    </source>
</evidence>
<keyword evidence="3" id="KW-1185">Reference proteome</keyword>
<sequence>MKVISQRELRDNFAAILEAVNLGETYRITRDGVGIAEFVRCPIGHA</sequence>
<proteinExistence type="inferred from homology"/>
<dbReference type="Gene3D" id="3.40.1620.10">
    <property type="entry name" value="YefM-like domain"/>
    <property type="match status" value="1"/>
</dbReference>
<name>A0A1M5HGK8_STRHI</name>